<dbReference type="SUPFAM" id="SSF56784">
    <property type="entry name" value="HAD-like"/>
    <property type="match status" value="1"/>
</dbReference>
<dbReference type="AlphaFoldDB" id="A0AAW1QT39"/>
<dbReference type="PANTHER" id="PTHR46521:SF4">
    <property type="entry name" value="SUCROSE-PHOSPHATASE 2-RELATED"/>
    <property type="match status" value="1"/>
</dbReference>
<dbReference type="Pfam" id="PF05116">
    <property type="entry name" value="S6PP"/>
    <property type="match status" value="1"/>
</dbReference>
<dbReference type="EMBL" id="JALJOR010000002">
    <property type="protein sequence ID" value="KAK9824654.1"/>
    <property type="molecule type" value="Genomic_DNA"/>
</dbReference>
<dbReference type="InterPro" id="IPR006380">
    <property type="entry name" value="SPP-like_dom"/>
</dbReference>
<evidence type="ECO:0000313" key="5">
    <source>
        <dbReference type="EMBL" id="KAK9824654.1"/>
    </source>
</evidence>
<dbReference type="InterPro" id="IPR036412">
    <property type="entry name" value="HAD-like_sf"/>
</dbReference>
<dbReference type="PANTHER" id="PTHR46521">
    <property type="entry name" value="SUCROSE-PHOSPHATASE 2-RELATED"/>
    <property type="match status" value="1"/>
</dbReference>
<dbReference type="InterPro" id="IPR013783">
    <property type="entry name" value="Ig-like_fold"/>
</dbReference>
<evidence type="ECO:0008006" key="7">
    <source>
        <dbReference type="Google" id="ProtNLM"/>
    </source>
</evidence>
<reference evidence="5 6" key="1">
    <citation type="journal article" date="2024" name="Nat. Commun.">
        <title>Phylogenomics reveals the evolutionary origins of lichenization in chlorophyte algae.</title>
        <authorList>
            <person name="Puginier C."/>
            <person name="Libourel C."/>
            <person name="Otte J."/>
            <person name="Skaloud P."/>
            <person name="Haon M."/>
            <person name="Grisel S."/>
            <person name="Petersen M."/>
            <person name="Berrin J.G."/>
            <person name="Delaux P.M."/>
            <person name="Dal Grande F."/>
            <person name="Keller J."/>
        </authorList>
    </citation>
    <scope>NUCLEOTIDE SEQUENCE [LARGE SCALE GENOMIC DNA]</scope>
    <source>
        <strain evidence="5 6">SAG 2043</strain>
    </source>
</reference>
<accession>A0AAW1QT39</accession>
<dbReference type="InterPro" id="IPR051518">
    <property type="entry name" value="Sucrose_Phosphatase"/>
</dbReference>
<sequence length="637" mass="69456">MTLRVLVVRQPLSTSAGSLNTLLAGSTSNTAKQQFELFIRPPSIPGNTQPCRSRRTSNTLRCIASTERAEATSHTYAETDSQPSSESSANGANGASLAEDEEVDQAVITTFKWPAALDGQEVSVVGSFSDWQSPIELRKSPETGDYIRCVPLAPGNYQYKYVVDGVWTTSPCEPVTSDGQGFFNNQRLVSPTVTFHWSRKWGGSEVFVAGDFTAWAELVPLRVDPASQDFNLSCSLTPGTYSYQFLVDGTWMTSPEVNMAPDDDGHLCNKVTVEAPIAFHIFYATGWDDAVLQVRNRTGDEDASSSGWREVPMFNTPSRASPQGGSWKMAVVPATGDLATGQPQLDFFVSNGSEKPFPRARAAPTMLVSDLDGTMVGDGEFADAATTEFSSYWEDNAALCGSVLVYNTGRSLGQFMALFQEKAGALALPDVLITAVGTKIFLLDTKNQSRGQASAEHWKEDLQWSRRLDQGWDLNQVKRIAGDVVQRYENDNAAHWLDKGIEHPHRIALSVRCDKLADIAGSLQASFSQAGLQVRIIVSGTGDWRYVDCVSIKGGKLEALEYVRTLFSVPRERCVAAGDSGNDILMLEGANPAVVVGNAQPELLKWLVQQQQTGRIVYTDAHMARGIMEGISRLGLY</sequence>
<dbReference type="SFLD" id="SFLDS00003">
    <property type="entry name" value="Haloacid_Dehalogenase"/>
    <property type="match status" value="1"/>
</dbReference>
<feature type="compositionally biased region" description="Polar residues" evidence="2">
    <location>
        <begin position="315"/>
        <end position="324"/>
    </location>
</feature>
<dbReference type="InterPro" id="IPR014756">
    <property type="entry name" value="Ig_E-set"/>
</dbReference>
<feature type="compositionally biased region" description="Low complexity" evidence="2">
    <location>
        <begin position="84"/>
        <end position="97"/>
    </location>
</feature>
<dbReference type="SUPFAM" id="SSF81296">
    <property type="entry name" value="E set domains"/>
    <property type="match status" value="2"/>
</dbReference>
<dbReference type="Gene3D" id="3.40.50.1000">
    <property type="entry name" value="HAD superfamily/HAD-like"/>
    <property type="match status" value="1"/>
</dbReference>
<dbReference type="SFLD" id="SFLDG01140">
    <property type="entry name" value="C2.B:_Phosphomannomutase_and_P"/>
    <property type="match status" value="1"/>
</dbReference>
<dbReference type="InterPro" id="IPR023214">
    <property type="entry name" value="HAD_sf"/>
</dbReference>
<keyword evidence="6" id="KW-1185">Reference proteome</keyword>
<dbReference type="Proteomes" id="UP001489004">
    <property type="component" value="Unassembled WGS sequence"/>
</dbReference>
<feature type="domain" description="AMP-activated protein kinase glycogen-binding" evidence="4">
    <location>
        <begin position="109"/>
        <end position="190"/>
    </location>
</feature>
<dbReference type="CDD" id="cd02859">
    <property type="entry name" value="E_set_AMPKbeta_like_N"/>
    <property type="match status" value="2"/>
</dbReference>
<dbReference type="Gene3D" id="2.60.40.10">
    <property type="entry name" value="Immunoglobulins"/>
    <property type="match status" value="2"/>
</dbReference>
<evidence type="ECO:0000259" key="4">
    <source>
        <dbReference type="Pfam" id="PF16561"/>
    </source>
</evidence>
<protein>
    <recommendedName>
        <fullName evidence="7">Sucrose-phosphate phosphatase</fullName>
    </recommendedName>
</protein>
<evidence type="ECO:0000256" key="2">
    <source>
        <dbReference type="SAM" id="MobiDB-lite"/>
    </source>
</evidence>
<feature type="domain" description="AMP-activated protein kinase glycogen-binding" evidence="4">
    <location>
        <begin position="193"/>
        <end position="276"/>
    </location>
</feature>
<evidence type="ECO:0000313" key="6">
    <source>
        <dbReference type="Proteomes" id="UP001489004"/>
    </source>
</evidence>
<organism evidence="5 6">
    <name type="scientific">[Myrmecia] bisecta</name>
    <dbReference type="NCBI Taxonomy" id="41462"/>
    <lineage>
        <taxon>Eukaryota</taxon>
        <taxon>Viridiplantae</taxon>
        <taxon>Chlorophyta</taxon>
        <taxon>core chlorophytes</taxon>
        <taxon>Trebouxiophyceae</taxon>
        <taxon>Trebouxiales</taxon>
        <taxon>Trebouxiaceae</taxon>
        <taxon>Myrmecia</taxon>
    </lineage>
</organism>
<dbReference type="InterPro" id="IPR032640">
    <property type="entry name" value="AMPK1_CBM"/>
</dbReference>
<dbReference type="GO" id="GO:0016787">
    <property type="term" value="F:hydrolase activity"/>
    <property type="evidence" value="ECO:0007669"/>
    <property type="project" value="UniProtKB-KW"/>
</dbReference>
<evidence type="ECO:0000259" key="3">
    <source>
        <dbReference type="Pfam" id="PF05116"/>
    </source>
</evidence>
<feature type="region of interest" description="Disordered" evidence="2">
    <location>
        <begin position="67"/>
        <end position="99"/>
    </location>
</feature>
<proteinExistence type="predicted"/>
<name>A0AAW1QT39_9CHLO</name>
<dbReference type="Pfam" id="PF16561">
    <property type="entry name" value="AMPK1_CBM"/>
    <property type="match status" value="2"/>
</dbReference>
<gene>
    <name evidence="5" type="ORF">WJX72_012101</name>
</gene>
<dbReference type="Gene3D" id="3.90.1070.10">
    <property type="match status" value="1"/>
</dbReference>
<keyword evidence="1" id="KW-0378">Hydrolase</keyword>
<feature type="compositionally biased region" description="Polar residues" evidence="2">
    <location>
        <begin position="72"/>
        <end position="83"/>
    </location>
</feature>
<feature type="region of interest" description="Disordered" evidence="2">
    <location>
        <begin position="299"/>
        <end position="325"/>
    </location>
</feature>
<evidence type="ECO:0000256" key="1">
    <source>
        <dbReference type="ARBA" id="ARBA00022801"/>
    </source>
</evidence>
<comment type="caution">
    <text evidence="5">The sequence shown here is derived from an EMBL/GenBank/DDBJ whole genome shotgun (WGS) entry which is preliminary data.</text>
</comment>
<feature type="domain" description="Sucrose phosphatase-like" evidence="3">
    <location>
        <begin position="364"/>
        <end position="633"/>
    </location>
</feature>
<dbReference type="SFLD" id="SFLDG01141">
    <property type="entry name" value="C2.B.1:_Sucrose_Phosphatase_Li"/>
    <property type="match status" value="1"/>
</dbReference>